<keyword evidence="1" id="KW-1133">Transmembrane helix</keyword>
<comment type="caution">
    <text evidence="2">The sequence shown here is derived from an EMBL/GenBank/DDBJ whole genome shotgun (WGS) entry which is preliminary data.</text>
</comment>
<keyword evidence="1" id="KW-0812">Transmembrane</keyword>
<organism evidence="2 3">
    <name type="scientific">Massariosphaeria phaeospora</name>
    <dbReference type="NCBI Taxonomy" id="100035"/>
    <lineage>
        <taxon>Eukaryota</taxon>
        <taxon>Fungi</taxon>
        <taxon>Dikarya</taxon>
        <taxon>Ascomycota</taxon>
        <taxon>Pezizomycotina</taxon>
        <taxon>Dothideomycetes</taxon>
        <taxon>Pleosporomycetidae</taxon>
        <taxon>Pleosporales</taxon>
        <taxon>Pleosporales incertae sedis</taxon>
        <taxon>Massariosphaeria</taxon>
    </lineage>
</organism>
<keyword evidence="3" id="KW-1185">Reference proteome</keyword>
<proteinExistence type="predicted"/>
<feature type="transmembrane region" description="Helical" evidence="1">
    <location>
        <begin position="73"/>
        <end position="95"/>
    </location>
</feature>
<evidence type="ECO:0000313" key="2">
    <source>
        <dbReference type="EMBL" id="KAF2865687.1"/>
    </source>
</evidence>
<evidence type="ECO:0000256" key="1">
    <source>
        <dbReference type="SAM" id="Phobius"/>
    </source>
</evidence>
<accession>A0A7C8I6I5</accession>
<dbReference type="AlphaFoldDB" id="A0A7C8I6I5"/>
<dbReference type="EMBL" id="JAADJZ010000032">
    <property type="protein sequence ID" value="KAF2865687.1"/>
    <property type="molecule type" value="Genomic_DNA"/>
</dbReference>
<feature type="transmembrane region" description="Helical" evidence="1">
    <location>
        <begin position="30"/>
        <end position="53"/>
    </location>
</feature>
<evidence type="ECO:0000313" key="3">
    <source>
        <dbReference type="Proteomes" id="UP000481861"/>
    </source>
</evidence>
<feature type="non-terminal residue" evidence="2">
    <location>
        <position position="1"/>
    </location>
</feature>
<reference evidence="2 3" key="1">
    <citation type="submission" date="2020-01" db="EMBL/GenBank/DDBJ databases">
        <authorList>
            <consortium name="DOE Joint Genome Institute"/>
            <person name="Haridas S."/>
            <person name="Albert R."/>
            <person name="Binder M."/>
            <person name="Bloem J."/>
            <person name="Labutti K."/>
            <person name="Salamov A."/>
            <person name="Andreopoulos B."/>
            <person name="Baker S.E."/>
            <person name="Barry K."/>
            <person name="Bills G."/>
            <person name="Bluhm B.H."/>
            <person name="Cannon C."/>
            <person name="Castanera R."/>
            <person name="Culley D.E."/>
            <person name="Daum C."/>
            <person name="Ezra D."/>
            <person name="Gonzalez J.B."/>
            <person name="Henrissat B."/>
            <person name="Kuo A."/>
            <person name="Liang C."/>
            <person name="Lipzen A."/>
            <person name="Lutzoni F."/>
            <person name="Magnuson J."/>
            <person name="Mondo S."/>
            <person name="Nolan M."/>
            <person name="Ohm R."/>
            <person name="Pangilinan J."/>
            <person name="Park H.-J.H."/>
            <person name="Ramirez L."/>
            <person name="Alfaro M."/>
            <person name="Sun H."/>
            <person name="Tritt A."/>
            <person name="Yoshinaga Y."/>
            <person name="Zwiers L.-H.L."/>
            <person name="Turgeon B.G."/>
            <person name="Goodwin S.B."/>
            <person name="Spatafora J.W."/>
            <person name="Crous P.W."/>
            <person name="Grigoriev I.V."/>
        </authorList>
    </citation>
    <scope>NUCLEOTIDE SEQUENCE [LARGE SCALE GENOMIC DNA]</scope>
    <source>
        <strain evidence="2 3">CBS 611.86</strain>
    </source>
</reference>
<gene>
    <name evidence="2" type="ORF">BDV95DRAFT_586338</name>
</gene>
<dbReference type="Proteomes" id="UP000481861">
    <property type="component" value="Unassembled WGS sequence"/>
</dbReference>
<keyword evidence="1" id="KW-0472">Membrane</keyword>
<name>A0A7C8I6I5_9PLEO</name>
<protein>
    <submittedName>
        <fullName evidence="2">Uncharacterized protein</fullName>
    </submittedName>
</protein>
<sequence length="128" mass="14342">AKCARCTLFRIKSSKVRKTLEAARCFHRAIVHLALLLLLLKGSAAFFVAFLAALRHFSSVLRLVFSLRETSPFLTFSQFRFSLLILLGLLLAFLVARQSASSFDLSFFLRCQLFFLSFNLSVGSVGSN</sequence>